<dbReference type="EMBL" id="JAEFBK010000011">
    <property type="protein sequence ID" value="KAG7552973.1"/>
    <property type="molecule type" value="Genomic_DNA"/>
</dbReference>
<dbReference type="PANTHER" id="PTHR16056:SF2">
    <property type="entry name" value="TESTIS-EXPRESSED PROTEIN 10"/>
    <property type="match status" value="1"/>
</dbReference>
<proteinExistence type="predicted"/>
<accession>A0A8T1Z4F3</accession>
<protein>
    <submittedName>
        <fullName evidence="1">Uncharacterized protein</fullName>
    </submittedName>
</protein>
<keyword evidence="2" id="KW-1185">Reference proteome</keyword>
<reference evidence="1 2" key="1">
    <citation type="submission" date="2020-12" db="EMBL/GenBank/DDBJ databases">
        <title>Concerted genomic and epigenomic changes stabilize Arabidopsis allopolyploids.</title>
        <authorList>
            <person name="Chen Z."/>
        </authorList>
    </citation>
    <scope>NUCLEOTIDE SEQUENCE [LARGE SCALE GENOMIC DNA]</scope>
    <source>
        <strain evidence="1">Allo738</strain>
        <tissue evidence="1">Leaf</tissue>
    </source>
</reference>
<dbReference type="PANTHER" id="PTHR16056">
    <property type="entry name" value="REGULATOR OF MICROTUBULE DYNAMICS PROTEIN"/>
    <property type="match status" value="1"/>
</dbReference>
<dbReference type="GO" id="GO:0005634">
    <property type="term" value="C:nucleus"/>
    <property type="evidence" value="ECO:0007669"/>
    <property type="project" value="TreeGrafter"/>
</dbReference>
<sequence>MVLHSRIAYKKIKQKLGRKLPKIKISKAMILPEQSVAAEKRKGLTLKDLLQQTSHCNAKLRQELQSHKYVIIQKLRELISDDDKLVRDSLYQLFETVIFPASKKDNLMVSLLMPYISCAMAHSSIDVRLMASKFEKILENYKDNS</sequence>
<dbReference type="AlphaFoldDB" id="A0A8T1Z4F3"/>
<organism evidence="1 2">
    <name type="scientific">Arabidopsis thaliana x Arabidopsis arenosa</name>
    <dbReference type="NCBI Taxonomy" id="1240361"/>
    <lineage>
        <taxon>Eukaryota</taxon>
        <taxon>Viridiplantae</taxon>
        <taxon>Streptophyta</taxon>
        <taxon>Embryophyta</taxon>
        <taxon>Tracheophyta</taxon>
        <taxon>Spermatophyta</taxon>
        <taxon>Magnoliopsida</taxon>
        <taxon>eudicotyledons</taxon>
        <taxon>Gunneridae</taxon>
        <taxon>Pentapetalae</taxon>
        <taxon>rosids</taxon>
        <taxon>malvids</taxon>
        <taxon>Brassicales</taxon>
        <taxon>Brassicaceae</taxon>
        <taxon>Camelineae</taxon>
        <taxon>Arabidopsis</taxon>
    </lineage>
</organism>
<comment type="caution">
    <text evidence="1">The sequence shown here is derived from an EMBL/GenBank/DDBJ whole genome shotgun (WGS) entry which is preliminary data.</text>
</comment>
<evidence type="ECO:0000313" key="1">
    <source>
        <dbReference type="EMBL" id="KAG7552973.1"/>
    </source>
</evidence>
<dbReference type="Proteomes" id="UP000694240">
    <property type="component" value="Chromosome 11"/>
</dbReference>
<evidence type="ECO:0000313" key="2">
    <source>
        <dbReference type="Proteomes" id="UP000694240"/>
    </source>
</evidence>
<name>A0A8T1Z4F3_9BRAS</name>
<gene>
    <name evidence="1" type="ORF">ISN45_Aa06g035440</name>
</gene>